<feature type="chain" id="PRO_5023122813" description="DUF7729 domain-containing protein" evidence="1">
    <location>
        <begin position="19"/>
        <end position="251"/>
    </location>
</feature>
<accession>A0A5C3R267</accession>
<dbReference type="PANTHER" id="PTHR34862:SF1">
    <property type="entry name" value="SPARK DOMAIN-CONTAINING PROTEIN"/>
    <property type="match status" value="1"/>
</dbReference>
<dbReference type="Proteomes" id="UP000305067">
    <property type="component" value="Unassembled WGS sequence"/>
</dbReference>
<evidence type="ECO:0000259" key="2">
    <source>
        <dbReference type="Pfam" id="PF24855"/>
    </source>
</evidence>
<keyword evidence="4" id="KW-1185">Reference proteome</keyword>
<dbReference type="Pfam" id="PF24855">
    <property type="entry name" value="DUF7729"/>
    <property type="match status" value="1"/>
</dbReference>
<dbReference type="AlphaFoldDB" id="A0A5C3R267"/>
<feature type="domain" description="DUF7729" evidence="2">
    <location>
        <begin position="26"/>
        <end position="181"/>
    </location>
</feature>
<name>A0A5C3R267_9AGAR</name>
<evidence type="ECO:0000313" key="4">
    <source>
        <dbReference type="Proteomes" id="UP000305067"/>
    </source>
</evidence>
<dbReference type="EMBL" id="ML178818">
    <property type="protein sequence ID" value="TFL04834.1"/>
    <property type="molecule type" value="Genomic_DNA"/>
</dbReference>
<keyword evidence="1" id="KW-0732">Signal</keyword>
<evidence type="ECO:0000256" key="1">
    <source>
        <dbReference type="SAM" id="SignalP"/>
    </source>
</evidence>
<protein>
    <recommendedName>
        <fullName evidence="2">DUF7729 domain-containing protein</fullName>
    </recommendedName>
</protein>
<organism evidence="3 4">
    <name type="scientific">Pterulicium gracile</name>
    <dbReference type="NCBI Taxonomy" id="1884261"/>
    <lineage>
        <taxon>Eukaryota</taxon>
        <taxon>Fungi</taxon>
        <taxon>Dikarya</taxon>
        <taxon>Basidiomycota</taxon>
        <taxon>Agaricomycotina</taxon>
        <taxon>Agaricomycetes</taxon>
        <taxon>Agaricomycetidae</taxon>
        <taxon>Agaricales</taxon>
        <taxon>Pleurotineae</taxon>
        <taxon>Pterulaceae</taxon>
        <taxon>Pterulicium</taxon>
    </lineage>
</organism>
<feature type="signal peptide" evidence="1">
    <location>
        <begin position="1"/>
        <end position="18"/>
    </location>
</feature>
<dbReference type="PANTHER" id="PTHR34862">
    <property type="entry name" value="SPARK DOMAIN-CONTAINING PROTEIN"/>
    <property type="match status" value="1"/>
</dbReference>
<dbReference type="STRING" id="1884261.A0A5C3R267"/>
<dbReference type="OrthoDB" id="2536450at2759"/>
<evidence type="ECO:0000313" key="3">
    <source>
        <dbReference type="EMBL" id="TFL04834.1"/>
    </source>
</evidence>
<sequence length="251" mass="26266">MRYASFVALAVSVAAVNAQAPNLDVSQECASAFLSIASGENNECLNLSALLSAFTSPDQSIVTPVDNWLEGMCSRDRCSDDTINAMFDSVSQACSSEAERFSITLDQNSKDLVGRVYPSLREALCLKDTKANQYCVSEVLNDYQDALGTLSLGNVGGVMGRLLQSPPPSNITCTPCSKALYSVARQDHSDMVPEVTGCGDDFNDGQMPANIQLTADGQGGEGGESAATALSSRGLTLAGIPAILAMGALFV</sequence>
<dbReference type="InterPro" id="IPR056146">
    <property type="entry name" value="DUF7729"/>
</dbReference>
<gene>
    <name evidence="3" type="ORF">BDV98DRAFT_562904</name>
</gene>
<proteinExistence type="predicted"/>
<reference evidence="3 4" key="1">
    <citation type="journal article" date="2019" name="Nat. Ecol. Evol.">
        <title>Megaphylogeny resolves global patterns of mushroom evolution.</title>
        <authorList>
            <person name="Varga T."/>
            <person name="Krizsan K."/>
            <person name="Foldi C."/>
            <person name="Dima B."/>
            <person name="Sanchez-Garcia M."/>
            <person name="Sanchez-Ramirez S."/>
            <person name="Szollosi G.J."/>
            <person name="Szarkandi J.G."/>
            <person name="Papp V."/>
            <person name="Albert L."/>
            <person name="Andreopoulos W."/>
            <person name="Angelini C."/>
            <person name="Antonin V."/>
            <person name="Barry K.W."/>
            <person name="Bougher N.L."/>
            <person name="Buchanan P."/>
            <person name="Buyck B."/>
            <person name="Bense V."/>
            <person name="Catcheside P."/>
            <person name="Chovatia M."/>
            <person name="Cooper J."/>
            <person name="Damon W."/>
            <person name="Desjardin D."/>
            <person name="Finy P."/>
            <person name="Geml J."/>
            <person name="Haridas S."/>
            <person name="Hughes K."/>
            <person name="Justo A."/>
            <person name="Karasinski D."/>
            <person name="Kautmanova I."/>
            <person name="Kiss B."/>
            <person name="Kocsube S."/>
            <person name="Kotiranta H."/>
            <person name="LaButti K.M."/>
            <person name="Lechner B.E."/>
            <person name="Liimatainen K."/>
            <person name="Lipzen A."/>
            <person name="Lukacs Z."/>
            <person name="Mihaltcheva S."/>
            <person name="Morgado L.N."/>
            <person name="Niskanen T."/>
            <person name="Noordeloos M.E."/>
            <person name="Ohm R.A."/>
            <person name="Ortiz-Santana B."/>
            <person name="Ovrebo C."/>
            <person name="Racz N."/>
            <person name="Riley R."/>
            <person name="Savchenko A."/>
            <person name="Shiryaev A."/>
            <person name="Soop K."/>
            <person name="Spirin V."/>
            <person name="Szebenyi C."/>
            <person name="Tomsovsky M."/>
            <person name="Tulloss R.E."/>
            <person name="Uehling J."/>
            <person name="Grigoriev I.V."/>
            <person name="Vagvolgyi C."/>
            <person name="Papp T."/>
            <person name="Martin F.M."/>
            <person name="Miettinen O."/>
            <person name="Hibbett D.S."/>
            <person name="Nagy L.G."/>
        </authorList>
    </citation>
    <scope>NUCLEOTIDE SEQUENCE [LARGE SCALE GENOMIC DNA]</scope>
    <source>
        <strain evidence="3 4">CBS 309.79</strain>
    </source>
</reference>